<dbReference type="GO" id="GO:0008519">
    <property type="term" value="F:ammonium channel activity"/>
    <property type="evidence" value="ECO:0007669"/>
    <property type="project" value="InterPro"/>
</dbReference>
<evidence type="ECO:0000313" key="11">
    <source>
        <dbReference type="EMBL" id="TVT76750.1"/>
    </source>
</evidence>
<feature type="transmembrane region" description="Helical" evidence="8">
    <location>
        <begin position="159"/>
        <end position="180"/>
    </location>
</feature>
<dbReference type="InterPro" id="IPR018047">
    <property type="entry name" value="Ammonium_transpt_CS"/>
</dbReference>
<feature type="transmembrane region" description="Helical" evidence="8">
    <location>
        <begin position="129"/>
        <end position="152"/>
    </location>
</feature>
<feature type="transmembrane region" description="Helical" evidence="8">
    <location>
        <begin position="200"/>
        <end position="217"/>
    </location>
</feature>
<dbReference type="InterPro" id="IPR001905">
    <property type="entry name" value="Ammonium_transpt"/>
</dbReference>
<sequence>MTSDTFKKLLPCLLLLMPTLAFAEDTPFDAASTVWIMVSAILVLIMFIPGLALFYGGMVRAKNVLSIFSQFFAIAGVAGILWIAFVYSFVTDTTNMSEGVLNLNSFVGGFDKAFLLGITDQTLIAGVPEFVLCIFGLTFAMITPCIAVGGFAERMKFGAVVLFGALWLILVYGPLAHMVWGGPGAIMHNWGVLDFAGGTAVHINSGVAALVGALILGKRHGWPTTPMPPHNLVYTMIGAALLWAGWFGFNVGSALSANTTAGLVLMTTMIATCGGIVGWMVIEKIMTKHVTSLGLASGVIAGLVGITPAAAYVGALGAIAIGFITSVCCFFAVTGLKRKFGFDDALDVFALHGIGGMVGAILTGIFCIPALGGYVENVNVGQQLIAQIAGILLTVVYCGFFTWLIFKIIDKTIGLRASNEQEQIGLDISNHNERAYN</sequence>
<feature type="chain" id="PRO_5022114506" description="Ammonium transporter" evidence="9">
    <location>
        <begin position="24"/>
        <end position="437"/>
    </location>
</feature>
<comment type="similarity">
    <text evidence="2 8">Belongs to the ammonia transporter channel (TC 1.A.11.2) family.</text>
</comment>
<dbReference type="NCBIfam" id="TIGR00836">
    <property type="entry name" value="amt"/>
    <property type="match status" value="1"/>
</dbReference>
<dbReference type="InterPro" id="IPR024041">
    <property type="entry name" value="NH4_transpt_AmtB-like_dom"/>
</dbReference>
<feature type="transmembrane region" description="Helical" evidence="8">
    <location>
        <begin position="348"/>
        <end position="372"/>
    </location>
</feature>
<dbReference type="InterPro" id="IPR029020">
    <property type="entry name" value="Ammonium/urea_transptr"/>
</dbReference>
<feature type="domain" description="Ammonium transporter AmtB-like" evidence="10">
    <location>
        <begin position="34"/>
        <end position="436"/>
    </location>
</feature>
<dbReference type="RefSeq" id="WP_111828332.1">
    <property type="nucleotide sequence ID" value="NZ_UEGJ01000052.1"/>
</dbReference>
<protein>
    <recommendedName>
        <fullName evidence="8">Ammonium transporter</fullName>
    </recommendedName>
</protein>
<dbReference type="PANTHER" id="PTHR43029">
    <property type="entry name" value="AMMONIUM TRANSPORTER MEP2"/>
    <property type="match status" value="1"/>
</dbReference>
<comment type="caution">
    <text evidence="11">The sequence shown here is derived from an EMBL/GenBank/DDBJ whole genome shotgun (WGS) entry which is preliminary data.</text>
</comment>
<keyword evidence="6 8" id="KW-0472">Membrane</keyword>
<dbReference type="Pfam" id="PF00909">
    <property type="entry name" value="Ammonium_transp"/>
    <property type="match status" value="1"/>
</dbReference>
<dbReference type="AlphaFoldDB" id="A0A558ETY8"/>
<comment type="subcellular location">
    <subcellularLocation>
        <location evidence="8">Cell membrane</location>
        <topology evidence="8">Multi-pass membrane protein</topology>
    </subcellularLocation>
    <subcellularLocation>
        <location evidence="1">Membrane</location>
        <topology evidence="1">Multi-pass membrane protein</topology>
    </subcellularLocation>
</comment>
<feature type="transmembrane region" description="Helical" evidence="8">
    <location>
        <begin position="229"/>
        <end position="249"/>
    </location>
</feature>
<dbReference type="GO" id="GO:0005886">
    <property type="term" value="C:plasma membrane"/>
    <property type="evidence" value="ECO:0007669"/>
    <property type="project" value="UniProtKB-SubCell"/>
</dbReference>
<evidence type="ECO:0000259" key="10">
    <source>
        <dbReference type="Pfam" id="PF00909"/>
    </source>
</evidence>
<evidence type="ECO:0000256" key="8">
    <source>
        <dbReference type="RuleBase" id="RU362002"/>
    </source>
</evidence>
<organism evidence="11 12">
    <name type="scientific">Acinetobacter colistiniresistens</name>
    <dbReference type="NCBI Taxonomy" id="280145"/>
    <lineage>
        <taxon>Bacteria</taxon>
        <taxon>Pseudomonadati</taxon>
        <taxon>Pseudomonadota</taxon>
        <taxon>Gammaproteobacteria</taxon>
        <taxon>Moraxellales</taxon>
        <taxon>Moraxellaceae</taxon>
        <taxon>Acinetobacter</taxon>
    </lineage>
</organism>
<dbReference type="PANTHER" id="PTHR43029:SF10">
    <property type="entry name" value="AMMONIUM TRANSPORTER MEP2"/>
    <property type="match status" value="1"/>
</dbReference>
<evidence type="ECO:0000256" key="2">
    <source>
        <dbReference type="ARBA" id="ARBA00005887"/>
    </source>
</evidence>
<keyword evidence="5 8" id="KW-1133">Transmembrane helix</keyword>
<evidence type="ECO:0000256" key="7">
    <source>
        <dbReference type="ARBA" id="ARBA00023177"/>
    </source>
</evidence>
<accession>A0A558ETY8</accession>
<evidence type="ECO:0000256" key="9">
    <source>
        <dbReference type="SAM" id="SignalP"/>
    </source>
</evidence>
<dbReference type="SUPFAM" id="SSF111352">
    <property type="entry name" value="Ammonium transporter"/>
    <property type="match status" value="1"/>
</dbReference>
<feature type="transmembrane region" description="Helical" evidence="8">
    <location>
        <begin position="318"/>
        <end position="336"/>
    </location>
</feature>
<reference evidence="11 12" key="1">
    <citation type="submission" date="2019-07" db="EMBL/GenBank/DDBJ databases">
        <title>Draft Genome Sequence of the first blaOXA-58-Harboring Acinetobacter colistiniresistens clinical isolate from Brazil.</title>
        <authorList>
            <person name="Favaro L.S."/>
            <person name="Paula-Petroli S.B."/>
            <person name="Moura C.F."/>
            <person name="Tognim M.C.B."/>
            <person name="Venancio E.J."/>
            <person name="Yamada-Ogatta S.F."/>
            <person name="Carrara-Marroni F.E."/>
        </authorList>
    </citation>
    <scope>NUCLEOTIDE SEQUENCE [LARGE SCALE GENOMIC DNA]</scope>
    <source>
        <strain evidence="11 12">DL</strain>
    </source>
</reference>
<feature type="transmembrane region" description="Helical" evidence="8">
    <location>
        <begin position="67"/>
        <end position="90"/>
    </location>
</feature>
<keyword evidence="9" id="KW-0732">Signal</keyword>
<feature type="signal peptide" evidence="9">
    <location>
        <begin position="1"/>
        <end position="23"/>
    </location>
</feature>
<keyword evidence="4 8" id="KW-0812">Transmembrane</keyword>
<feature type="transmembrane region" description="Helical" evidence="8">
    <location>
        <begin position="261"/>
        <end position="281"/>
    </location>
</feature>
<dbReference type="Proteomes" id="UP000316981">
    <property type="component" value="Unassembled WGS sequence"/>
</dbReference>
<evidence type="ECO:0000256" key="4">
    <source>
        <dbReference type="ARBA" id="ARBA00022692"/>
    </source>
</evidence>
<gene>
    <name evidence="11" type="ORF">FPV60_19775</name>
</gene>
<evidence type="ECO:0000256" key="6">
    <source>
        <dbReference type="ARBA" id="ARBA00023136"/>
    </source>
</evidence>
<evidence type="ECO:0000256" key="3">
    <source>
        <dbReference type="ARBA" id="ARBA00022448"/>
    </source>
</evidence>
<evidence type="ECO:0000256" key="1">
    <source>
        <dbReference type="ARBA" id="ARBA00004141"/>
    </source>
</evidence>
<proteinExistence type="inferred from homology"/>
<evidence type="ECO:0000256" key="5">
    <source>
        <dbReference type="ARBA" id="ARBA00022989"/>
    </source>
</evidence>
<evidence type="ECO:0000313" key="12">
    <source>
        <dbReference type="Proteomes" id="UP000316981"/>
    </source>
</evidence>
<dbReference type="EMBL" id="VMTP01000109">
    <property type="protein sequence ID" value="TVT76750.1"/>
    <property type="molecule type" value="Genomic_DNA"/>
</dbReference>
<feature type="transmembrane region" description="Helical" evidence="8">
    <location>
        <begin position="293"/>
        <end position="312"/>
    </location>
</feature>
<keyword evidence="3 8" id="KW-0813">Transport</keyword>
<name>A0A558ETY8_9GAMM</name>
<dbReference type="PROSITE" id="PS01219">
    <property type="entry name" value="AMMONIUM_TRANSP"/>
    <property type="match status" value="1"/>
</dbReference>
<keyword evidence="7 8" id="KW-0924">Ammonia transport</keyword>
<feature type="transmembrane region" description="Helical" evidence="8">
    <location>
        <begin position="33"/>
        <end position="55"/>
    </location>
</feature>
<feature type="transmembrane region" description="Helical" evidence="8">
    <location>
        <begin position="384"/>
        <end position="406"/>
    </location>
</feature>
<dbReference type="Gene3D" id="1.10.3430.10">
    <property type="entry name" value="Ammonium transporter AmtB like domains"/>
    <property type="match status" value="1"/>
</dbReference>